<keyword evidence="2" id="KW-1185">Reference proteome</keyword>
<protein>
    <submittedName>
        <fullName evidence="1">Uncharacterized protein</fullName>
    </submittedName>
</protein>
<dbReference type="KEGG" id="vcop:MM50RIKEN_01880"/>
<dbReference type="EMBL" id="AP023418">
    <property type="protein sequence ID" value="BCK80425.1"/>
    <property type="molecule type" value="Genomic_DNA"/>
</dbReference>
<dbReference type="Proteomes" id="UP000681035">
    <property type="component" value="Chromosome"/>
</dbReference>
<gene>
    <name evidence="1" type="ORF">MM50RIKEN_01880</name>
</gene>
<organism evidence="1 2">
    <name type="scientific">Vescimonas coprocola</name>
    <dbReference type="NCBI Taxonomy" id="2714355"/>
    <lineage>
        <taxon>Bacteria</taxon>
        <taxon>Bacillati</taxon>
        <taxon>Bacillota</taxon>
        <taxon>Clostridia</taxon>
        <taxon>Eubacteriales</taxon>
        <taxon>Oscillospiraceae</taxon>
        <taxon>Vescimonas</taxon>
    </lineage>
</organism>
<evidence type="ECO:0000313" key="1">
    <source>
        <dbReference type="EMBL" id="BCK80425.1"/>
    </source>
</evidence>
<name>A0A810Q1T4_9FIRM</name>
<dbReference type="RefSeq" id="WP_228298410.1">
    <property type="nucleotide sequence ID" value="NZ_AP023418.1"/>
</dbReference>
<dbReference type="AlphaFoldDB" id="A0A810Q1T4"/>
<reference evidence="1" key="1">
    <citation type="submission" date="2020-09" db="EMBL/GenBank/DDBJ databases">
        <title>New species isolated from human feces.</title>
        <authorList>
            <person name="Kitahara M."/>
            <person name="Shigeno Y."/>
            <person name="Shime M."/>
            <person name="Matsumoto Y."/>
            <person name="Nakamura S."/>
            <person name="Motooka D."/>
            <person name="Fukuoka S."/>
            <person name="Nishikawa H."/>
            <person name="Benno Y."/>
        </authorList>
    </citation>
    <scope>NUCLEOTIDE SEQUENCE</scope>
    <source>
        <strain evidence="1">MM50</strain>
    </source>
</reference>
<sequence>MIRVYETGLRREEVTVNKPNPQAVGLYRHMGVEVYRRIDCGEEGPLSTAL</sequence>
<accession>A0A810Q1T4</accession>
<evidence type="ECO:0000313" key="2">
    <source>
        <dbReference type="Proteomes" id="UP000681035"/>
    </source>
</evidence>
<proteinExistence type="predicted"/>